<dbReference type="EMBL" id="CM056809">
    <property type="protein sequence ID" value="KAJ8651084.1"/>
    <property type="molecule type" value="Genomic_DNA"/>
</dbReference>
<evidence type="ECO:0000313" key="2">
    <source>
        <dbReference type="Proteomes" id="UP001234297"/>
    </source>
</evidence>
<protein>
    <submittedName>
        <fullName evidence="1">Uncharacterized protein</fullName>
    </submittedName>
</protein>
<comment type="caution">
    <text evidence="1">The sequence shown here is derived from an EMBL/GenBank/DDBJ whole genome shotgun (WGS) entry which is preliminary data.</text>
</comment>
<name>A0ACC2MZL7_PERAE</name>
<organism evidence="1 2">
    <name type="scientific">Persea americana</name>
    <name type="common">Avocado</name>
    <dbReference type="NCBI Taxonomy" id="3435"/>
    <lineage>
        <taxon>Eukaryota</taxon>
        <taxon>Viridiplantae</taxon>
        <taxon>Streptophyta</taxon>
        <taxon>Embryophyta</taxon>
        <taxon>Tracheophyta</taxon>
        <taxon>Spermatophyta</taxon>
        <taxon>Magnoliopsida</taxon>
        <taxon>Magnoliidae</taxon>
        <taxon>Laurales</taxon>
        <taxon>Lauraceae</taxon>
        <taxon>Persea</taxon>
    </lineage>
</organism>
<reference evidence="1 2" key="1">
    <citation type="journal article" date="2022" name="Hortic Res">
        <title>A haplotype resolved chromosomal level avocado genome allows analysis of novel avocado genes.</title>
        <authorList>
            <person name="Nath O."/>
            <person name="Fletcher S.J."/>
            <person name="Hayward A."/>
            <person name="Shaw L.M."/>
            <person name="Masouleh A.K."/>
            <person name="Furtado A."/>
            <person name="Henry R.J."/>
            <person name="Mitter N."/>
        </authorList>
    </citation>
    <scope>NUCLEOTIDE SEQUENCE [LARGE SCALE GENOMIC DNA]</scope>
    <source>
        <strain evidence="2">cv. Hass</strain>
    </source>
</reference>
<sequence length="89" mass="10487">MHRKYTKCSSKTLPLHIPCPISPCSLDALIYSTPIVTSPWLQPDPNRHRSLLDDRFQFRNQWALHNHLPRPPDLKQRLRRISASPPRRD</sequence>
<gene>
    <name evidence="1" type="ORF">MRB53_004107</name>
</gene>
<evidence type="ECO:0000313" key="1">
    <source>
        <dbReference type="EMBL" id="KAJ8651084.1"/>
    </source>
</evidence>
<keyword evidence="2" id="KW-1185">Reference proteome</keyword>
<dbReference type="Proteomes" id="UP001234297">
    <property type="component" value="Chromosome 1"/>
</dbReference>
<accession>A0ACC2MZL7</accession>
<proteinExistence type="predicted"/>